<organism evidence="1 2">
    <name type="scientific">Prosthecobacter debontii</name>
    <dbReference type="NCBI Taxonomy" id="48467"/>
    <lineage>
        <taxon>Bacteria</taxon>
        <taxon>Pseudomonadati</taxon>
        <taxon>Verrucomicrobiota</taxon>
        <taxon>Verrucomicrobiia</taxon>
        <taxon>Verrucomicrobiales</taxon>
        <taxon>Verrucomicrobiaceae</taxon>
        <taxon>Prosthecobacter</taxon>
    </lineage>
</organism>
<proteinExistence type="predicted"/>
<accession>A0A1T4Z2C9</accession>
<sequence>MYTISYAVTGLIHGASELYHHLRIEQERRDRLIKEPPTEIDKAIGSIYPMNIFAVFGLNVSITGMAAACIEGSLNHLVTTKLFDGDDPNKMDPRQKIFRDFIRDKVELDGGWAKSQQFFRLAFDCTVQDVVGSPLNQALDHLNTIRNSTAHGSNIVFPDTPLPDSAADVYPYSWQKRLSRCSGYLDSVLSSKGLTNHLQTPELGFHWWKIIADSSAAFISRFGDCEGTRFFKQIVSFNPGYRWSPPQKSGTV</sequence>
<evidence type="ECO:0000313" key="1">
    <source>
        <dbReference type="EMBL" id="SKB08194.1"/>
    </source>
</evidence>
<dbReference type="AlphaFoldDB" id="A0A1T4Z2C9"/>
<evidence type="ECO:0000313" key="2">
    <source>
        <dbReference type="Proteomes" id="UP000190774"/>
    </source>
</evidence>
<gene>
    <name evidence="1" type="ORF">SAMN02745166_04871</name>
</gene>
<name>A0A1T4Z2C9_9BACT</name>
<dbReference type="EMBL" id="FUYE01000026">
    <property type="protein sequence ID" value="SKB08194.1"/>
    <property type="molecule type" value="Genomic_DNA"/>
</dbReference>
<reference evidence="2" key="1">
    <citation type="submission" date="2017-02" db="EMBL/GenBank/DDBJ databases">
        <authorList>
            <person name="Varghese N."/>
            <person name="Submissions S."/>
        </authorList>
    </citation>
    <scope>NUCLEOTIDE SEQUENCE [LARGE SCALE GENOMIC DNA]</scope>
    <source>
        <strain evidence="2">ATCC 700200</strain>
    </source>
</reference>
<dbReference type="Proteomes" id="UP000190774">
    <property type="component" value="Unassembled WGS sequence"/>
</dbReference>
<keyword evidence="2" id="KW-1185">Reference proteome</keyword>
<protein>
    <submittedName>
        <fullName evidence="1">Uncharacterized protein</fullName>
    </submittedName>
</protein>